<accession>A0ABR6CM55</accession>
<gene>
    <name evidence="1" type="ORF">HNP81_001392</name>
</gene>
<sequence>MGGVHFCTMFIGPYIGDFLCQRASKGDLKLAYSAVGDPLIDRRKQMLSLQSTGKFYDKYLAGFNFGVSLLQTF</sequence>
<protein>
    <submittedName>
        <fullName evidence="1">Uncharacterized protein</fullName>
    </submittedName>
</protein>
<dbReference type="EMBL" id="JACJHX010000003">
    <property type="protein sequence ID" value="MBA9026107.1"/>
    <property type="molecule type" value="Genomic_DNA"/>
</dbReference>
<dbReference type="Proteomes" id="UP000626697">
    <property type="component" value="Unassembled WGS sequence"/>
</dbReference>
<evidence type="ECO:0000313" key="1">
    <source>
        <dbReference type="EMBL" id="MBA9026107.1"/>
    </source>
</evidence>
<proteinExistence type="predicted"/>
<name>A0ABR6CM55_9BACI</name>
<dbReference type="RefSeq" id="WP_182502040.1">
    <property type="nucleotide sequence ID" value="NZ_JACJHX010000003.1"/>
</dbReference>
<comment type="caution">
    <text evidence="1">The sequence shown here is derived from an EMBL/GenBank/DDBJ whole genome shotgun (WGS) entry which is preliminary data.</text>
</comment>
<keyword evidence="2" id="KW-1185">Reference proteome</keyword>
<reference evidence="1 2" key="1">
    <citation type="submission" date="2020-08" db="EMBL/GenBank/DDBJ databases">
        <title>Genomic Encyclopedia of Type Strains, Phase IV (KMG-IV): sequencing the most valuable type-strain genomes for metagenomic binning, comparative biology and taxonomic classification.</title>
        <authorList>
            <person name="Goeker M."/>
        </authorList>
    </citation>
    <scope>NUCLEOTIDE SEQUENCE [LARGE SCALE GENOMIC DNA]</scope>
    <source>
        <strain evidence="1 2">DSM 105481</strain>
    </source>
</reference>
<organism evidence="1 2">
    <name type="scientific">Peribacillus huizhouensis</name>
    <dbReference type="NCBI Taxonomy" id="1501239"/>
    <lineage>
        <taxon>Bacteria</taxon>
        <taxon>Bacillati</taxon>
        <taxon>Bacillota</taxon>
        <taxon>Bacilli</taxon>
        <taxon>Bacillales</taxon>
        <taxon>Bacillaceae</taxon>
        <taxon>Peribacillus</taxon>
    </lineage>
</organism>
<evidence type="ECO:0000313" key="2">
    <source>
        <dbReference type="Proteomes" id="UP000626697"/>
    </source>
</evidence>